<comment type="similarity">
    <text evidence="8">Belongs to the radical SAM superfamily. 7-carboxy-7-deazaguanine synthase family.</text>
</comment>
<dbReference type="InterPro" id="IPR013785">
    <property type="entry name" value="Aldolase_TIM"/>
</dbReference>
<keyword evidence="7 8" id="KW-0456">Lyase</keyword>
<evidence type="ECO:0000256" key="2">
    <source>
        <dbReference type="ARBA" id="ARBA00022691"/>
    </source>
</evidence>
<dbReference type="Gene3D" id="3.20.20.70">
    <property type="entry name" value="Aldolase class I"/>
    <property type="match status" value="1"/>
</dbReference>
<evidence type="ECO:0000259" key="9">
    <source>
        <dbReference type="PROSITE" id="PS51918"/>
    </source>
</evidence>
<dbReference type="InterPro" id="IPR007197">
    <property type="entry name" value="rSAM"/>
</dbReference>
<feature type="binding site" evidence="8">
    <location>
        <position position="47"/>
    </location>
    <ligand>
        <name>[4Fe-4S] cluster</name>
        <dbReference type="ChEBI" id="CHEBI:49883"/>
        <note>4Fe-4S-S-AdoMet</note>
    </ligand>
</feature>
<evidence type="ECO:0000313" key="10">
    <source>
        <dbReference type="EMBL" id="NDJ17443.1"/>
    </source>
</evidence>
<dbReference type="SUPFAM" id="SSF102114">
    <property type="entry name" value="Radical SAM enzymes"/>
    <property type="match status" value="1"/>
</dbReference>
<evidence type="ECO:0000256" key="3">
    <source>
        <dbReference type="ARBA" id="ARBA00022723"/>
    </source>
</evidence>
<dbReference type="SFLD" id="SFLDS00029">
    <property type="entry name" value="Radical_SAM"/>
    <property type="match status" value="1"/>
</dbReference>
<comment type="cofactor">
    <cofactor evidence="8">
        <name>Mg(2+)</name>
        <dbReference type="ChEBI" id="CHEBI:18420"/>
    </cofactor>
</comment>
<evidence type="ECO:0000256" key="4">
    <source>
        <dbReference type="ARBA" id="ARBA00022842"/>
    </source>
</evidence>
<keyword evidence="8" id="KW-0671">Queuosine biosynthesis</keyword>
<keyword evidence="4 8" id="KW-0460">Magnesium</keyword>
<comment type="caution">
    <text evidence="10">The sequence shown here is derived from an EMBL/GenBank/DDBJ whole genome shotgun (WGS) entry which is preliminary data.</text>
</comment>
<comment type="cofactor">
    <cofactor evidence="8">
        <name>[4Fe-4S] cluster</name>
        <dbReference type="ChEBI" id="CHEBI:49883"/>
    </cofactor>
    <text evidence="8">Binds 1 [4Fe-4S] cluster. The cluster is coordinated with 3 cysteines and an exchangeable S-adenosyl-L-methionine.</text>
</comment>
<dbReference type="InterPro" id="IPR058240">
    <property type="entry name" value="rSAM_sf"/>
</dbReference>
<reference evidence="10" key="1">
    <citation type="submission" date="2019-12" db="EMBL/GenBank/DDBJ databases">
        <title>High-Quality draft genome sequences of three cyanobacteria isolated from the limestone walls of the Old Cathedral of Coimbra.</title>
        <authorList>
            <person name="Tiago I."/>
            <person name="Soares F."/>
            <person name="Portugal A."/>
        </authorList>
    </citation>
    <scope>NUCLEOTIDE SEQUENCE</scope>
    <source>
        <strain evidence="10">A</strain>
    </source>
</reference>
<dbReference type="PANTHER" id="PTHR42836:SF1">
    <property type="entry name" value="7-CARBOXY-7-DEAZAGUANINE SYNTHASE"/>
    <property type="match status" value="1"/>
</dbReference>
<dbReference type="UniPathway" id="UPA00391"/>
<dbReference type="EMBL" id="WVIE01000008">
    <property type="protein sequence ID" value="NDJ17443.1"/>
    <property type="molecule type" value="Genomic_DNA"/>
</dbReference>
<feature type="binding site" evidence="8">
    <location>
        <begin position="46"/>
        <end position="48"/>
    </location>
    <ligand>
        <name>S-adenosyl-L-methionine</name>
        <dbReference type="ChEBI" id="CHEBI:59789"/>
    </ligand>
</feature>
<comment type="pathway">
    <text evidence="8">Purine metabolism; 7-cyano-7-deazaguanine biosynthesis.</text>
</comment>
<dbReference type="PIRSF" id="PIRSF000370">
    <property type="entry name" value="QueE"/>
    <property type="match status" value="1"/>
</dbReference>
<dbReference type="GO" id="GO:0051539">
    <property type="term" value="F:4 iron, 4 sulfur cluster binding"/>
    <property type="evidence" value="ECO:0007669"/>
    <property type="project" value="UniProtKB-UniRule"/>
</dbReference>
<evidence type="ECO:0000256" key="1">
    <source>
        <dbReference type="ARBA" id="ARBA00022485"/>
    </source>
</evidence>
<keyword evidence="6 8" id="KW-0411">Iron-sulfur</keyword>
<dbReference type="PROSITE" id="PS51918">
    <property type="entry name" value="RADICAL_SAM"/>
    <property type="match status" value="1"/>
</dbReference>
<feature type="domain" description="Radical SAM core" evidence="9">
    <location>
        <begin position="27"/>
        <end position="205"/>
    </location>
</feature>
<evidence type="ECO:0000256" key="8">
    <source>
        <dbReference type="HAMAP-Rule" id="MF_00917"/>
    </source>
</evidence>
<sequence length="205" mass="22778">MQDLPALTPLDLPIVETFHSVQGEGAWTGTNAFFIRLGGCDVGCWFCDTKHSWNPKRHPMRAIASLATTAKAANPAIVVITGGEPLMHDLAPLTDALHAAGLRVHLETSGAHPFSGMFDWVTLSPKPFKPPHNSVYAHVNELKVVIAIADDFAWAEQQSQQVSLSALRYLQAEWESQSIPQIFEYVLQHPQWRISLQTHKLLNVR</sequence>
<feature type="binding site" evidence="8">
    <location>
        <position position="44"/>
    </location>
    <ligand>
        <name>[4Fe-4S] cluster</name>
        <dbReference type="ChEBI" id="CHEBI:49883"/>
        <note>4Fe-4S-S-AdoMet</note>
    </ligand>
</feature>
<dbReference type="GO" id="GO:0008616">
    <property type="term" value="P:tRNA queuosine(34) biosynthetic process"/>
    <property type="evidence" value="ECO:0007669"/>
    <property type="project" value="UniProtKB-UniRule"/>
</dbReference>
<dbReference type="GO" id="GO:0016840">
    <property type="term" value="F:carbon-nitrogen lyase activity"/>
    <property type="evidence" value="ECO:0007669"/>
    <property type="project" value="UniProtKB-UniRule"/>
</dbReference>
<keyword evidence="1 8" id="KW-0004">4Fe-4S</keyword>
<comment type="caution">
    <text evidence="8">Lacks conserved residue(s) required for the propagation of feature annotation.</text>
</comment>
<dbReference type="CDD" id="cd01335">
    <property type="entry name" value="Radical_SAM"/>
    <property type="match status" value="1"/>
</dbReference>
<comment type="subunit">
    <text evidence="8">Homodimer.</text>
</comment>
<dbReference type="Proteomes" id="UP000646053">
    <property type="component" value="Unassembled WGS sequence"/>
</dbReference>
<dbReference type="Pfam" id="PF04055">
    <property type="entry name" value="Radical_SAM"/>
    <property type="match status" value="1"/>
</dbReference>
<organism evidence="10 11">
    <name type="scientific">Myxacorys almedinensis A</name>
    <dbReference type="NCBI Taxonomy" id="2690445"/>
    <lineage>
        <taxon>Bacteria</taxon>
        <taxon>Bacillati</taxon>
        <taxon>Cyanobacteriota</taxon>
        <taxon>Cyanophyceae</taxon>
        <taxon>Leptolyngbyales</taxon>
        <taxon>Leptolyngbyaceae</taxon>
        <taxon>Myxacorys</taxon>
        <taxon>Myxacorys almedinensis</taxon>
    </lineage>
</organism>
<dbReference type="GO" id="GO:0000287">
    <property type="term" value="F:magnesium ion binding"/>
    <property type="evidence" value="ECO:0007669"/>
    <property type="project" value="UniProtKB-UniRule"/>
</dbReference>
<feature type="binding site" evidence="8">
    <location>
        <position position="40"/>
    </location>
    <ligand>
        <name>[4Fe-4S] cluster</name>
        <dbReference type="ChEBI" id="CHEBI:49883"/>
        <note>4Fe-4S-S-AdoMet</note>
    </ligand>
</feature>
<accession>A0A8J7Z6R0</accession>
<gene>
    <name evidence="8" type="primary">queE</name>
    <name evidence="10" type="ORF">GS601_09110</name>
</gene>
<comment type="catalytic activity">
    <reaction evidence="8">
        <text>6-carboxy-5,6,7,8-tetrahydropterin + H(+) = 7-carboxy-7-carbaguanine + NH4(+)</text>
        <dbReference type="Rhea" id="RHEA:27974"/>
        <dbReference type="ChEBI" id="CHEBI:15378"/>
        <dbReference type="ChEBI" id="CHEBI:28938"/>
        <dbReference type="ChEBI" id="CHEBI:61032"/>
        <dbReference type="ChEBI" id="CHEBI:61036"/>
        <dbReference type="EC" id="4.3.99.3"/>
    </reaction>
</comment>
<keyword evidence="2 8" id="KW-0949">S-adenosyl-L-methionine</keyword>
<feature type="binding site" evidence="8">
    <location>
        <position position="36"/>
    </location>
    <ligand>
        <name>substrate</name>
    </ligand>
</feature>
<dbReference type="HAMAP" id="MF_00917">
    <property type="entry name" value="QueE"/>
    <property type="match status" value="1"/>
</dbReference>
<dbReference type="AlphaFoldDB" id="A0A8J7Z6R0"/>
<feature type="binding site" evidence="8">
    <location>
        <position position="49"/>
    </location>
    <ligand>
        <name>Mg(2+)</name>
        <dbReference type="ChEBI" id="CHEBI:18420"/>
    </ligand>
</feature>
<evidence type="ECO:0000256" key="7">
    <source>
        <dbReference type="ARBA" id="ARBA00023239"/>
    </source>
</evidence>
<feature type="binding site" evidence="8">
    <location>
        <position position="81"/>
    </location>
    <ligand>
        <name>substrate</name>
    </ligand>
</feature>
<feature type="binding site" evidence="8">
    <location>
        <position position="83"/>
    </location>
    <ligand>
        <name>S-adenosyl-L-methionine</name>
        <dbReference type="ChEBI" id="CHEBI:59789"/>
    </ligand>
</feature>
<comment type="function">
    <text evidence="8">Catalyzes the complex heterocyclic radical-mediated conversion of 6-carboxy-5,6,7,8-tetrahydropterin (CPH4) to 7-carboxy-7-deazaguanine (CDG), a step common to the biosynthetic pathways of all 7-deazapurine-containing compounds.</text>
</comment>
<feature type="binding site" evidence="8">
    <location>
        <begin position="21"/>
        <end position="23"/>
    </location>
    <ligand>
        <name>substrate</name>
    </ligand>
</feature>
<feature type="binding site" evidence="8">
    <location>
        <begin position="124"/>
        <end position="126"/>
    </location>
    <ligand>
        <name>S-adenosyl-L-methionine</name>
        <dbReference type="ChEBI" id="CHEBI:59789"/>
    </ligand>
</feature>
<dbReference type="PANTHER" id="PTHR42836">
    <property type="entry name" value="7-CARBOXY-7-DEAZAGUANINE SYNTHASE"/>
    <property type="match status" value="1"/>
</dbReference>
<dbReference type="EC" id="4.3.99.3" evidence="8"/>
<dbReference type="InterPro" id="IPR024924">
    <property type="entry name" value="7-CO-7-deazaguanine_synth-like"/>
</dbReference>
<evidence type="ECO:0000256" key="5">
    <source>
        <dbReference type="ARBA" id="ARBA00023004"/>
    </source>
</evidence>
<evidence type="ECO:0000256" key="6">
    <source>
        <dbReference type="ARBA" id="ARBA00023014"/>
    </source>
</evidence>
<evidence type="ECO:0000313" key="11">
    <source>
        <dbReference type="Proteomes" id="UP000646053"/>
    </source>
</evidence>
<keyword evidence="5 8" id="KW-0408">Iron</keyword>
<keyword evidence="11" id="KW-1185">Reference proteome</keyword>
<proteinExistence type="inferred from homology"/>
<keyword evidence="3 8" id="KW-0479">Metal-binding</keyword>
<name>A0A8J7Z6R0_9CYAN</name>
<protein>
    <recommendedName>
        <fullName evidence="8">7-carboxy-7-deazaguanine synthase</fullName>
        <shortName evidence="8">CDG synthase</shortName>
        <ecNumber evidence="8">4.3.99.3</ecNumber>
    </recommendedName>
    <alternativeName>
        <fullName evidence="8">Queuosine biosynthesis protein QueE</fullName>
    </alternativeName>
</protein>
<dbReference type="GO" id="GO:1904047">
    <property type="term" value="F:S-adenosyl-L-methionine binding"/>
    <property type="evidence" value="ECO:0007669"/>
    <property type="project" value="UniProtKB-UniRule"/>
</dbReference>
<comment type="cofactor">
    <cofactor evidence="8">
        <name>S-adenosyl-L-methionine</name>
        <dbReference type="ChEBI" id="CHEBI:59789"/>
    </cofactor>
    <text evidence="8">Binds 1 S-adenosyl-L-methionine per subunit.</text>
</comment>